<feature type="region of interest" description="Disordered" evidence="9">
    <location>
        <begin position="237"/>
        <end position="256"/>
    </location>
</feature>
<dbReference type="Gene3D" id="3.40.50.300">
    <property type="entry name" value="P-loop containing nucleotide triphosphate hydrolases"/>
    <property type="match status" value="1"/>
</dbReference>
<feature type="transmembrane region" description="Helical" evidence="10">
    <location>
        <begin position="414"/>
        <end position="433"/>
    </location>
</feature>
<dbReference type="InterPro" id="IPR011527">
    <property type="entry name" value="ABC1_TM_dom"/>
</dbReference>
<dbReference type="PROSITE" id="PS50929">
    <property type="entry name" value="ABC_TM1F"/>
    <property type="match status" value="1"/>
</dbReference>
<dbReference type="GO" id="GO:0140359">
    <property type="term" value="F:ABC-type transporter activity"/>
    <property type="evidence" value="ECO:0007669"/>
    <property type="project" value="InterPro"/>
</dbReference>
<dbReference type="InterPro" id="IPR003593">
    <property type="entry name" value="AAA+_ATPase"/>
</dbReference>
<keyword evidence="4" id="KW-0067">ATP-binding</keyword>
<sequence length="804" mass="91366">MVDCQLKNNDCGVSAVKTIFNIFDQDVSRKYIQQHIFLDEQGSSLTDLQAFLEQHEFTTRLRVLDFHYLQATPVAWEYLMPFIMPIVHPNGLHYVVVDKVKGDKLRVLDPAKANEYYATPSELKNMAYFSKSYWDLVQMEQKLMLLCNQELAQYDVKLEQALTTNDAGTLFNKLTYFSYIKTNFGLKDREAEQKFLHDLLFNQEIGALPKHFRALKNDESRMMMRAPLVLTVAPPPARPQAEAGAPQAAHPEASVPEPSPYLTLLQELGTNRRIWYIYIFAALFSAMTTQLAVFVNQVLIDYVLPSYQLNTLVVFAIGLGVFKLFDLATSLNVSFVGIHMGNILDKYFLTRFDEKLNQYSLPFIQSFKRGDLTERLSDAFKLKGFFLRFFTRILVDVFVSLYSLAILFYIDARLTLVICGVMVAFYGWFRLVTPTLKRNERLRFLRKSEFFTKMIEKLDGIQVLKSFRIEEAYSRKLLQVVTQLLNVQLKNRYVDLLNGAVVSVISMLASLLIIVALTKKAIVGNAISLGQIVTFIALSERVFSSLRGILSENLVLQENEVVLRRYLDFEEAAPAAGPRGGIEDFAIESLALHELGFGYNPQQLVLRNLSLDAERGDKIRIEGQNGSGKTTLSKVLTGLYEPAAGRMLINDTDRRFFDPEKLKEKLVLVTNEDILFNDTIEFNIAFGRKVSPARIMQMAKKIGLYEFIASKEDGLAFLINENGRNLSTGQRKKILLMRGLFSTADVLILDEVLSGIDAASRIQIEGLLNEFTNKILIVISHEAIDYLCFTKHYSLEHGTLIVPA</sequence>
<dbReference type="PANTHER" id="PTHR24221:SF654">
    <property type="entry name" value="ATP-BINDING CASSETTE SUB-FAMILY B MEMBER 6"/>
    <property type="match status" value="1"/>
</dbReference>
<dbReference type="GO" id="GO:0006508">
    <property type="term" value="P:proteolysis"/>
    <property type="evidence" value="ECO:0007669"/>
    <property type="project" value="InterPro"/>
</dbReference>
<evidence type="ECO:0008006" key="16">
    <source>
        <dbReference type="Google" id="ProtNLM"/>
    </source>
</evidence>
<comment type="subcellular location">
    <subcellularLocation>
        <location evidence="1">Cell membrane</location>
        <topology evidence="1">Multi-pass membrane protein</topology>
    </subcellularLocation>
</comment>
<evidence type="ECO:0000256" key="2">
    <source>
        <dbReference type="ARBA" id="ARBA00022692"/>
    </source>
</evidence>
<evidence type="ECO:0000259" key="13">
    <source>
        <dbReference type="PROSITE" id="PS50990"/>
    </source>
</evidence>
<keyword evidence="5" id="KW-0813">Transport</keyword>
<feature type="transmembrane region" description="Helical" evidence="10">
    <location>
        <begin position="307"/>
        <end position="325"/>
    </location>
</feature>
<dbReference type="InterPro" id="IPR005074">
    <property type="entry name" value="Peptidase_C39"/>
</dbReference>
<dbReference type="EMBL" id="CP013909">
    <property type="protein sequence ID" value="ALW86668.1"/>
    <property type="molecule type" value="Genomic_DNA"/>
</dbReference>
<feature type="transmembrane region" description="Helical" evidence="10">
    <location>
        <begin position="385"/>
        <end position="408"/>
    </location>
</feature>
<dbReference type="Proteomes" id="UP000059542">
    <property type="component" value="Chromosome"/>
</dbReference>
<feature type="transmembrane region" description="Helical" evidence="10">
    <location>
        <begin position="496"/>
        <end position="515"/>
    </location>
</feature>
<dbReference type="Gene3D" id="3.90.70.10">
    <property type="entry name" value="Cysteine proteinases"/>
    <property type="match status" value="1"/>
</dbReference>
<dbReference type="SMART" id="SM00382">
    <property type="entry name" value="AAA"/>
    <property type="match status" value="1"/>
</dbReference>
<keyword evidence="3" id="KW-0547">Nucleotide-binding</keyword>
<keyword evidence="8" id="KW-0080">Bacteriocin transport</keyword>
<dbReference type="InterPro" id="IPR036640">
    <property type="entry name" value="ABC1_TM_sf"/>
</dbReference>
<evidence type="ECO:0000259" key="12">
    <source>
        <dbReference type="PROSITE" id="PS50929"/>
    </source>
</evidence>
<evidence type="ECO:0000256" key="7">
    <source>
        <dbReference type="ARBA" id="ARBA00023136"/>
    </source>
</evidence>
<proteinExistence type="predicted"/>
<dbReference type="KEGG" id="hyg:AUC43_17225"/>
<evidence type="ECO:0000256" key="1">
    <source>
        <dbReference type="ARBA" id="ARBA00004651"/>
    </source>
</evidence>
<keyword evidence="6 10" id="KW-1133">Transmembrane helix</keyword>
<dbReference type="Pfam" id="PF00005">
    <property type="entry name" value="ABC_tran"/>
    <property type="match status" value="1"/>
</dbReference>
<dbReference type="PROSITE" id="PS50990">
    <property type="entry name" value="PEPTIDASE_C39"/>
    <property type="match status" value="1"/>
</dbReference>
<evidence type="ECO:0000313" key="14">
    <source>
        <dbReference type="EMBL" id="ALW86668.1"/>
    </source>
</evidence>
<evidence type="ECO:0000256" key="4">
    <source>
        <dbReference type="ARBA" id="ARBA00022840"/>
    </source>
</evidence>
<evidence type="ECO:0000256" key="9">
    <source>
        <dbReference type="SAM" id="MobiDB-lite"/>
    </source>
</evidence>
<name>A0A0U4AEQ3_9BACT</name>
<dbReference type="GO" id="GO:0015031">
    <property type="term" value="P:protein transport"/>
    <property type="evidence" value="ECO:0007669"/>
    <property type="project" value="UniProtKB-KW"/>
</dbReference>
<evidence type="ECO:0000259" key="11">
    <source>
        <dbReference type="PROSITE" id="PS50893"/>
    </source>
</evidence>
<feature type="domain" description="ABC transmembrane type-1" evidence="12">
    <location>
        <begin position="277"/>
        <end position="558"/>
    </location>
</feature>
<dbReference type="GO" id="GO:0016887">
    <property type="term" value="F:ATP hydrolysis activity"/>
    <property type="evidence" value="ECO:0007669"/>
    <property type="project" value="InterPro"/>
</dbReference>
<dbReference type="STRING" id="1411621.AUC43_17225"/>
<dbReference type="OrthoDB" id="858159at2"/>
<organism evidence="14 15">
    <name type="scientific">Hymenobacter sedentarius</name>
    <dbReference type="NCBI Taxonomy" id="1411621"/>
    <lineage>
        <taxon>Bacteria</taxon>
        <taxon>Pseudomonadati</taxon>
        <taxon>Bacteroidota</taxon>
        <taxon>Cytophagia</taxon>
        <taxon>Cytophagales</taxon>
        <taxon>Hymenobacteraceae</taxon>
        <taxon>Hymenobacter</taxon>
    </lineage>
</organism>
<dbReference type="InterPro" id="IPR003439">
    <property type="entry name" value="ABC_transporter-like_ATP-bd"/>
</dbReference>
<dbReference type="GO" id="GO:0005886">
    <property type="term" value="C:plasma membrane"/>
    <property type="evidence" value="ECO:0007669"/>
    <property type="project" value="UniProtKB-SubCell"/>
</dbReference>
<dbReference type="Pfam" id="PF00664">
    <property type="entry name" value="ABC_membrane"/>
    <property type="match status" value="1"/>
</dbReference>
<dbReference type="GO" id="GO:0034040">
    <property type="term" value="F:ATPase-coupled lipid transmembrane transporter activity"/>
    <property type="evidence" value="ECO:0007669"/>
    <property type="project" value="TreeGrafter"/>
</dbReference>
<evidence type="ECO:0000313" key="15">
    <source>
        <dbReference type="Proteomes" id="UP000059542"/>
    </source>
</evidence>
<reference evidence="14 15" key="1">
    <citation type="submission" date="2015-12" db="EMBL/GenBank/DDBJ databases">
        <authorList>
            <person name="Shamseldin A."/>
            <person name="Moawad H."/>
            <person name="Abd El-Rahim W.M."/>
            <person name="Sadowsky M.J."/>
        </authorList>
    </citation>
    <scope>NUCLEOTIDE SEQUENCE [LARGE SCALE GENOMIC DNA]</scope>
    <source>
        <strain evidence="14 15">DG5B</strain>
    </source>
</reference>
<feature type="transmembrane region" description="Helical" evidence="10">
    <location>
        <begin position="275"/>
        <end position="295"/>
    </location>
</feature>
<evidence type="ECO:0000256" key="6">
    <source>
        <dbReference type="ARBA" id="ARBA00022989"/>
    </source>
</evidence>
<evidence type="ECO:0000256" key="10">
    <source>
        <dbReference type="SAM" id="Phobius"/>
    </source>
</evidence>
<dbReference type="PANTHER" id="PTHR24221">
    <property type="entry name" value="ATP-BINDING CASSETTE SUB-FAMILY B"/>
    <property type="match status" value="1"/>
</dbReference>
<evidence type="ECO:0000256" key="5">
    <source>
        <dbReference type="ARBA" id="ARBA00022927"/>
    </source>
</evidence>
<feature type="domain" description="Peptidase C39" evidence="13">
    <location>
        <begin position="5"/>
        <end position="134"/>
    </location>
</feature>
<feature type="domain" description="ABC transporter" evidence="11">
    <location>
        <begin position="590"/>
        <end position="804"/>
    </location>
</feature>
<dbReference type="AlphaFoldDB" id="A0A0U4AEQ3"/>
<dbReference type="GO" id="GO:0005524">
    <property type="term" value="F:ATP binding"/>
    <property type="evidence" value="ECO:0007669"/>
    <property type="project" value="UniProtKB-KW"/>
</dbReference>
<dbReference type="GO" id="GO:0043213">
    <property type="term" value="P:bacteriocin transport"/>
    <property type="evidence" value="ECO:0007669"/>
    <property type="project" value="UniProtKB-KW"/>
</dbReference>
<evidence type="ECO:0000256" key="8">
    <source>
        <dbReference type="ARBA" id="ARBA00043264"/>
    </source>
</evidence>
<dbReference type="GO" id="GO:0008233">
    <property type="term" value="F:peptidase activity"/>
    <property type="evidence" value="ECO:0007669"/>
    <property type="project" value="InterPro"/>
</dbReference>
<protein>
    <recommendedName>
        <fullName evidence="16">ABC transporter ATP-binding protein</fullName>
    </recommendedName>
</protein>
<dbReference type="SUPFAM" id="SSF52540">
    <property type="entry name" value="P-loop containing nucleoside triphosphate hydrolases"/>
    <property type="match status" value="1"/>
</dbReference>
<dbReference type="Pfam" id="PF03412">
    <property type="entry name" value="Peptidase_C39"/>
    <property type="match status" value="1"/>
</dbReference>
<keyword evidence="15" id="KW-1185">Reference proteome</keyword>
<dbReference type="RefSeq" id="WP_068196515.1">
    <property type="nucleotide sequence ID" value="NZ_CP013909.1"/>
</dbReference>
<gene>
    <name evidence="14" type="ORF">AUC43_17225</name>
</gene>
<dbReference type="InterPro" id="IPR039421">
    <property type="entry name" value="Type_1_exporter"/>
</dbReference>
<dbReference type="Gene3D" id="1.20.1560.10">
    <property type="entry name" value="ABC transporter type 1, transmembrane domain"/>
    <property type="match status" value="1"/>
</dbReference>
<keyword evidence="5" id="KW-0653">Protein transport</keyword>
<accession>A0A0U4AEQ3</accession>
<dbReference type="InterPro" id="IPR027417">
    <property type="entry name" value="P-loop_NTPase"/>
</dbReference>
<dbReference type="PROSITE" id="PS50893">
    <property type="entry name" value="ABC_TRANSPORTER_2"/>
    <property type="match status" value="1"/>
</dbReference>
<evidence type="ECO:0000256" key="3">
    <source>
        <dbReference type="ARBA" id="ARBA00022741"/>
    </source>
</evidence>
<keyword evidence="7 10" id="KW-0472">Membrane</keyword>
<keyword evidence="2 10" id="KW-0812">Transmembrane</keyword>
<dbReference type="SUPFAM" id="SSF90123">
    <property type="entry name" value="ABC transporter transmembrane region"/>
    <property type="match status" value="1"/>
</dbReference>